<dbReference type="Proteomes" id="UP000308054">
    <property type="component" value="Unassembled WGS sequence"/>
</dbReference>
<organism evidence="2 3">
    <name type="scientific">Marinicauda algicola</name>
    <dbReference type="NCBI Taxonomy" id="2029849"/>
    <lineage>
        <taxon>Bacteria</taxon>
        <taxon>Pseudomonadati</taxon>
        <taxon>Pseudomonadota</taxon>
        <taxon>Alphaproteobacteria</taxon>
        <taxon>Maricaulales</taxon>
        <taxon>Maricaulaceae</taxon>
        <taxon>Marinicauda</taxon>
    </lineage>
</organism>
<dbReference type="InterPro" id="IPR029033">
    <property type="entry name" value="His_PPase_superfam"/>
</dbReference>
<sequence length="215" mass="22419">MPSMTSIRLACAVLALALSACGPGFDREALFEAAPEAVRADLQAADRHILVVRHARKISEDCNALDCALSERGAAMVDRLAELLGPRPVGEAMASSACRTVYTARAGKADVVQHQPAPGLDTPCGGGDAVARSRAVAMLAAEESGSRWTLVAEHSNTVCLWIAAFASVEGTPCAAGDLGSDAYGDIFWLYRVDGDWQVTVLLGAFDVAEAEAGES</sequence>
<accession>A0A4S2H137</accession>
<evidence type="ECO:0000256" key="1">
    <source>
        <dbReference type="SAM" id="SignalP"/>
    </source>
</evidence>
<evidence type="ECO:0008006" key="4">
    <source>
        <dbReference type="Google" id="ProtNLM"/>
    </source>
</evidence>
<feature type="signal peptide" evidence="1">
    <location>
        <begin position="1"/>
        <end position="20"/>
    </location>
</feature>
<protein>
    <recommendedName>
        <fullName evidence="4">Histidine phosphatase family protein</fullName>
    </recommendedName>
</protein>
<gene>
    <name evidence="2" type="ORF">E5163_07500</name>
</gene>
<evidence type="ECO:0000313" key="2">
    <source>
        <dbReference type="EMBL" id="TGY88971.1"/>
    </source>
</evidence>
<dbReference type="Gene3D" id="3.40.50.1240">
    <property type="entry name" value="Phosphoglycerate mutase-like"/>
    <property type="match status" value="1"/>
</dbReference>
<keyword evidence="3" id="KW-1185">Reference proteome</keyword>
<evidence type="ECO:0000313" key="3">
    <source>
        <dbReference type="Proteomes" id="UP000308054"/>
    </source>
</evidence>
<comment type="caution">
    <text evidence="2">The sequence shown here is derived from an EMBL/GenBank/DDBJ whole genome shotgun (WGS) entry which is preliminary data.</text>
</comment>
<dbReference type="SUPFAM" id="SSF53254">
    <property type="entry name" value="Phosphoglycerate mutase-like"/>
    <property type="match status" value="1"/>
</dbReference>
<name>A0A4S2H137_9PROT</name>
<dbReference type="AlphaFoldDB" id="A0A4S2H137"/>
<feature type="chain" id="PRO_5020747585" description="Histidine phosphatase family protein" evidence="1">
    <location>
        <begin position="21"/>
        <end position="215"/>
    </location>
</feature>
<keyword evidence="1" id="KW-0732">Signal</keyword>
<dbReference type="EMBL" id="SRXW01000002">
    <property type="protein sequence ID" value="TGY88971.1"/>
    <property type="molecule type" value="Genomic_DNA"/>
</dbReference>
<proteinExistence type="predicted"/>
<reference evidence="2 3" key="1">
    <citation type="journal article" date="2017" name="Int. J. Syst. Evol. Microbiol.">
        <title>Marinicauda algicola sp. nov., isolated from a marine red alga Rhodosorus marinus.</title>
        <authorList>
            <person name="Jeong S.E."/>
            <person name="Jeon S.H."/>
            <person name="Chun B.H."/>
            <person name="Kim D.W."/>
            <person name="Jeon C.O."/>
        </authorList>
    </citation>
    <scope>NUCLEOTIDE SEQUENCE [LARGE SCALE GENOMIC DNA]</scope>
    <source>
        <strain evidence="2 3">JCM 31718</strain>
    </source>
</reference>